<evidence type="ECO:0000313" key="1">
    <source>
        <dbReference type="EMBL" id="QIM15402.1"/>
    </source>
</evidence>
<evidence type="ECO:0008006" key="3">
    <source>
        <dbReference type="Google" id="ProtNLM"/>
    </source>
</evidence>
<dbReference type="AlphaFoldDB" id="A0A6G8FH92"/>
<name>A0A6G8FH92_9MICO</name>
<keyword evidence="2" id="KW-1185">Reference proteome</keyword>
<dbReference type="KEGG" id="lins:G7067_01665"/>
<protein>
    <recommendedName>
        <fullName evidence="3">Nucleotidyltransferase family protein</fullName>
    </recommendedName>
</protein>
<sequence>MKLLDLTALDHEAEAAWNGVLDLAIAYPEGWALAGGQAVFVQTMLRGKVPSRPSSDADLVIDLRADSGAARNLVEALRSIGFEATPPDGNGRVHR</sequence>
<evidence type="ECO:0000313" key="2">
    <source>
        <dbReference type="Proteomes" id="UP000501387"/>
    </source>
</evidence>
<accession>A0A6G8FH92</accession>
<dbReference type="Proteomes" id="UP000501387">
    <property type="component" value="Chromosome"/>
</dbReference>
<organism evidence="1 2">
    <name type="scientific">Leucobacter insecticola</name>
    <dbReference type="NCBI Taxonomy" id="2714934"/>
    <lineage>
        <taxon>Bacteria</taxon>
        <taxon>Bacillati</taxon>
        <taxon>Actinomycetota</taxon>
        <taxon>Actinomycetes</taxon>
        <taxon>Micrococcales</taxon>
        <taxon>Microbacteriaceae</taxon>
        <taxon>Leucobacter</taxon>
    </lineage>
</organism>
<reference evidence="1 2" key="1">
    <citation type="submission" date="2020-03" db="EMBL/GenBank/DDBJ databases">
        <title>Leucobacter sp. nov., isolated from beetles.</title>
        <authorList>
            <person name="Hyun D.-W."/>
            <person name="Bae J.-W."/>
        </authorList>
    </citation>
    <scope>NUCLEOTIDE SEQUENCE [LARGE SCALE GENOMIC DNA]</scope>
    <source>
        <strain evidence="1 2">HDW9B</strain>
    </source>
</reference>
<dbReference type="EMBL" id="CP049934">
    <property type="protein sequence ID" value="QIM15402.1"/>
    <property type="molecule type" value="Genomic_DNA"/>
</dbReference>
<dbReference type="RefSeq" id="WP_166321471.1">
    <property type="nucleotide sequence ID" value="NZ_CP049934.1"/>
</dbReference>
<proteinExistence type="predicted"/>
<gene>
    <name evidence="1" type="ORF">G7067_01665</name>
</gene>